<dbReference type="SUPFAM" id="SSF53300">
    <property type="entry name" value="vWA-like"/>
    <property type="match status" value="1"/>
</dbReference>
<keyword evidence="1" id="KW-0472">Membrane</keyword>
<dbReference type="InterPro" id="IPR002035">
    <property type="entry name" value="VWF_A"/>
</dbReference>
<keyword evidence="1" id="KW-1133">Transmembrane helix</keyword>
<protein>
    <submittedName>
        <fullName evidence="3">VWA domain-containing protein</fullName>
    </submittedName>
</protein>
<dbReference type="Proteomes" id="UP000297447">
    <property type="component" value="Unassembled WGS sequence"/>
</dbReference>
<accession>A0A4V3IQH6</accession>
<gene>
    <name evidence="3" type="ORF">E3T55_17205</name>
</gene>
<keyword evidence="1" id="KW-0812">Transmembrane</keyword>
<dbReference type="PANTHER" id="PTHR10579">
    <property type="entry name" value="CALCIUM-ACTIVATED CHLORIDE CHANNEL REGULATOR"/>
    <property type="match status" value="1"/>
</dbReference>
<dbReference type="SMART" id="SM00327">
    <property type="entry name" value="VWA"/>
    <property type="match status" value="1"/>
</dbReference>
<comment type="caution">
    <text evidence="3">The sequence shown here is derived from an EMBL/GenBank/DDBJ whole genome shotgun (WGS) entry which is preliminary data.</text>
</comment>
<dbReference type="OrthoDB" id="5055315at2"/>
<dbReference type="InterPro" id="IPR057893">
    <property type="entry name" value="LRV_2"/>
</dbReference>
<dbReference type="Gene3D" id="3.40.50.410">
    <property type="entry name" value="von Willebrand factor, type A domain"/>
    <property type="match status" value="1"/>
</dbReference>
<dbReference type="InterPro" id="IPR051266">
    <property type="entry name" value="CLCR"/>
</dbReference>
<dbReference type="EMBL" id="SOHE01000074">
    <property type="protein sequence ID" value="TFD46350.1"/>
    <property type="molecule type" value="Genomic_DNA"/>
</dbReference>
<dbReference type="PROSITE" id="PS50234">
    <property type="entry name" value="VWFA"/>
    <property type="match status" value="1"/>
</dbReference>
<evidence type="ECO:0000313" key="3">
    <source>
        <dbReference type="EMBL" id="TFD46350.1"/>
    </source>
</evidence>
<name>A0A4V3IQH6_9MICO</name>
<organism evidence="3 4">
    <name type="scientific">Cryobacterium frigoriphilum</name>
    <dbReference type="NCBI Taxonomy" id="1259150"/>
    <lineage>
        <taxon>Bacteria</taxon>
        <taxon>Bacillati</taxon>
        <taxon>Actinomycetota</taxon>
        <taxon>Actinomycetes</taxon>
        <taxon>Micrococcales</taxon>
        <taxon>Microbacteriaceae</taxon>
        <taxon>Cryobacterium</taxon>
    </lineage>
</organism>
<feature type="transmembrane region" description="Helical" evidence="1">
    <location>
        <begin position="33"/>
        <end position="52"/>
    </location>
</feature>
<dbReference type="PANTHER" id="PTHR10579:SF43">
    <property type="entry name" value="ZINC FINGER (C3HC4-TYPE RING FINGER) FAMILY PROTEIN"/>
    <property type="match status" value="1"/>
</dbReference>
<dbReference type="RefSeq" id="WP_134520778.1">
    <property type="nucleotide sequence ID" value="NZ_SOHE01000074.1"/>
</dbReference>
<dbReference type="Pfam" id="PF13519">
    <property type="entry name" value="VWA_2"/>
    <property type="match status" value="1"/>
</dbReference>
<sequence>MYWSIFDTLMMVTGVLTSAIAFVPGITSKTRAGSVAVGALLVVAALITGSLSSFTYPQLVMVGPLIPIAVAIRLWFAARTPPTAPVDPAHVDVTDPEALAHDPATPAATLADLAYRFPALRSAIAENPATYAELRHWIVAAGERSPDPAPHEKPPGLLPSLAVLVVCLLLGGAGVIGTINAVNSGDIYGLWGAADTSDTYDTGYDAAIAGETVDETTADYNGWPTAASAEPIVAQPRNVPTVLVLDASGSMVRDVPTGGTRMEAARSATTTFVNGLSDGSRIGLTVFGTQTGNAVEDQAAGCQDVTTILPVGPVDKTELSAAVSSIVESGYTPIGLALQRAADQLPAAQEATIVLVSDGVDTCTPPPSCEIAASLKLAHPDLTIHTIGFLVDADEEAQAQLACIAAAAGGEFVEAGNAAQLAARLRIASDPDSLGDTVTPSGFHSMRIGMTVEQARAAEPGLTLTRTTVEYQYVKCSYATIRFRDGVLYDITPLLPAATAEGLAIGDDVTRAVELYGQPSAEQTGDLGTFQVFPATPGSANGYQVYYDASRRVVQIVLCGCGPGQNTTTDVAVWQIDFDGIGPISLGDTFEQAFAVAPLVHGDETSCTWRAELPDIPADGWIIAVSEWDDPNETITAVEVYQQQGNSGGLPRTWAGVGVGSTWAEVRAAHPDVSPMPGPLIGDVWIISGKDGNSIIFTPDETGQVVAVTVSTSPYPLYDVCL</sequence>
<feature type="domain" description="VWFA" evidence="2">
    <location>
        <begin position="240"/>
        <end position="446"/>
    </location>
</feature>
<dbReference type="InterPro" id="IPR036465">
    <property type="entry name" value="vWFA_dom_sf"/>
</dbReference>
<keyword evidence="4" id="KW-1185">Reference proteome</keyword>
<feature type="transmembrane region" description="Helical" evidence="1">
    <location>
        <begin position="58"/>
        <end position="76"/>
    </location>
</feature>
<evidence type="ECO:0000259" key="2">
    <source>
        <dbReference type="PROSITE" id="PS50234"/>
    </source>
</evidence>
<evidence type="ECO:0000256" key="1">
    <source>
        <dbReference type="SAM" id="Phobius"/>
    </source>
</evidence>
<dbReference type="AlphaFoldDB" id="A0A4V3IQH6"/>
<proteinExistence type="predicted"/>
<feature type="transmembrane region" description="Helical" evidence="1">
    <location>
        <begin position="6"/>
        <end position="26"/>
    </location>
</feature>
<dbReference type="Pfam" id="PF25591">
    <property type="entry name" value="LRV_2"/>
    <property type="match status" value="1"/>
</dbReference>
<evidence type="ECO:0000313" key="4">
    <source>
        <dbReference type="Proteomes" id="UP000297447"/>
    </source>
</evidence>
<reference evidence="3 4" key="1">
    <citation type="submission" date="2019-03" db="EMBL/GenBank/DDBJ databases">
        <title>Genomics of glacier-inhabiting Cryobacterium strains.</title>
        <authorList>
            <person name="Liu Q."/>
            <person name="Xin Y.-H."/>
        </authorList>
    </citation>
    <scope>NUCLEOTIDE SEQUENCE [LARGE SCALE GENOMIC DNA]</scope>
    <source>
        <strain evidence="3 4">Hh14</strain>
    </source>
</reference>
<feature type="transmembrane region" description="Helical" evidence="1">
    <location>
        <begin position="157"/>
        <end position="179"/>
    </location>
</feature>